<evidence type="ECO:0000313" key="2">
    <source>
        <dbReference type="Proteomes" id="UP001586593"/>
    </source>
</evidence>
<keyword evidence="2" id="KW-1185">Reference proteome</keyword>
<sequence length="152" mass="16622">MDAVHIGDAGTRRLLDRVAVARPTVRGGISGACQAGTWLRRIGAKYEYCFDTDLIPSRSNTASRCSSARFVLIAFVRRAWRGEERGFPWGVRASCPVNSKLHGVHTKSEAGASQSSLTLFHVLPIIHATCDLAPSRVGPQLLQRFPFLSCLD</sequence>
<name>A0ABR3WLY9_9PEZI</name>
<gene>
    <name evidence="1" type="ORF">VTK73DRAFT_5761</name>
</gene>
<accession>A0ABR3WLY9</accession>
<dbReference type="EMBL" id="JAZHXJ010000322">
    <property type="protein sequence ID" value="KAL1864633.1"/>
    <property type="molecule type" value="Genomic_DNA"/>
</dbReference>
<dbReference type="Proteomes" id="UP001586593">
    <property type="component" value="Unassembled WGS sequence"/>
</dbReference>
<organism evidence="1 2">
    <name type="scientific">Phialemonium thermophilum</name>
    <dbReference type="NCBI Taxonomy" id="223376"/>
    <lineage>
        <taxon>Eukaryota</taxon>
        <taxon>Fungi</taxon>
        <taxon>Dikarya</taxon>
        <taxon>Ascomycota</taxon>
        <taxon>Pezizomycotina</taxon>
        <taxon>Sordariomycetes</taxon>
        <taxon>Sordariomycetidae</taxon>
        <taxon>Cephalothecales</taxon>
        <taxon>Cephalothecaceae</taxon>
        <taxon>Phialemonium</taxon>
    </lineage>
</organism>
<reference evidence="1 2" key="1">
    <citation type="journal article" date="2024" name="Commun. Biol.">
        <title>Comparative genomic analysis of thermophilic fungi reveals convergent evolutionary adaptations and gene losses.</title>
        <authorList>
            <person name="Steindorff A.S."/>
            <person name="Aguilar-Pontes M.V."/>
            <person name="Robinson A.J."/>
            <person name="Andreopoulos B."/>
            <person name="LaButti K."/>
            <person name="Kuo A."/>
            <person name="Mondo S."/>
            <person name="Riley R."/>
            <person name="Otillar R."/>
            <person name="Haridas S."/>
            <person name="Lipzen A."/>
            <person name="Grimwood J."/>
            <person name="Schmutz J."/>
            <person name="Clum A."/>
            <person name="Reid I.D."/>
            <person name="Moisan M.C."/>
            <person name="Butler G."/>
            <person name="Nguyen T.T.M."/>
            <person name="Dewar K."/>
            <person name="Conant G."/>
            <person name="Drula E."/>
            <person name="Henrissat B."/>
            <person name="Hansel C."/>
            <person name="Singer S."/>
            <person name="Hutchinson M.I."/>
            <person name="de Vries R.P."/>
            <person name="Natvig D.O."/>
            <person name="Powell A.J."/>
            <person name="Tsang A."/>
            <person name="Grigoriev I.V."/>
        </authorList>
    </citation>
    <scope>NUCLEOTIDE SEQUENCE [LARGE SCALE GENOMIC DNA]</scope>
    <source>
        <strain evidence="1 2">ATCC 24622</strain>
    </source>
</reference>
<evidence type="ECO:0000313" key="1">
    <source>
        <dbReference type="EMBL" id="KAL1864633.1"/>
    </source>
</evidence>
<protein>
    <submittedName>
        <fullName evidence="1">Uncharacterized protein</fullName>
    </submittedName>
</protein>
<comment type="caution">
    <text evidence="1">The sequence shown here is derived from an EMBL/GenBank/DDBJ whole genome shotgun (WGS) entry which is preliminary data.</text>
</comment>
<proteinExistence type="predicted"/>